<gene>
    <name evidence="6" type="ORF">H1191_13395</name>
</gene>
<dbReference type="SMART" id="SM00422">
    <property type="entry name" value="HTH_MERR"/>
    <property type="match status" value="1"/>
</dbReference>
<dbReference type="AlphaFoldDB" id="A0A7W2A872"/>
<keyword evidence="2" id="KW-0805">Transcription regulation</keyword>
<dbReference type="EMBL" id="JACEIQ010000014">
    <property type="protein sequence ID" value="MBA4495301.1"/>
    <property type="molecule type" value="Genomic_DNA"/>
</dbReference>
<dbReference type="RefSeq" id="WP_181752608.1">
    <property type="nucleotide sequence ID" value="NZ_JACEIQ010000014.1"/>
</dbReference>
<dbReference type="InterPro" id="IPR009061">
    <property type="entry name" value="DNA-bd_dom_put_sf"/>
</dbReference>
<dbReference type="InterPro" id="IPR047057">
    <property type="entry name" value="MerR_fam"/>
</dbReference>
<evidence type="ECO:0000256" key="3">
    <source>
        <dbReference type="ARBA" id="ARBA00023125"/>
    </source>
</evidence>
<keyword evidence="7" id="KW-1185">Reference proteome</keyword>
<dbReference type="Proteomes" id="UP000535491">
    <property type="component" value="Unassembled WGS sequence"/>
</dbReference>
<evidence type="ECO:0000256" key="4">
    <source>
        <dbReference type="ARBA" id="ARBA00023163"/>
    </source>
</evidence>
<reference evidence="6 7" key="1">
    <citation type="submission" date="2020-07" db="EMBL/GenBank/DDBJ databases">
        <authorList>
            <person name="Feng H."/>
        </authorList>
    </citation>
    <scope>NUCLEOTIDE SEQUENCE [LARGE SCALE GENOMIC DNA]</scope>
    <source>
        <strain evidence="7">s-10</strain>
    </source>
</reference>
<feature type="domain" description="HTH merR-type" evidence="5">
    <location>
        <begin position="17"/>
        <end position="85"/>
    </location>
</feature>
<dbReference type="PANTHER" id="PTHR30204">
    <property type="entry name" value="REDOX-CYCLING DRUG-SENSING TRANSCRIPTIONAL ACTIVATOR SOXR"/>
    <property type="match status" value="1"/>
</dbReference>
<evidence type="ECO:0000259" key="5">
    <source>
        <dbReference type="PROSITE" id="PS50937"/>
    </source>
</evidence>
<evidence type="ECO:0000256" key="2">
    <source>
        <dbReference type="ARBA" id="ARBA00023015"/>
    </source>
</evidence>
<keyword evidence="4" id="KW-0804">Transcription</keyword>
<organism evidence="6 7">
    <name type="scientific">Paenactinomyces guangxiensis</name>
    <dbReference type="NCBI Taxonomy" id="1490290"/>
    <lineage>
        <taxon>Bacteria</taxon>
        <taxon>Bacillati</taxon>
        <taxon>Bacillota</taxon>
        <taxon>Bacilli</taxon>
        <taxon>Bacillales</taxon>
        <taxon>Thermoactinomycetaceae</taxon>
        <taxon>Paenactinomyces</taxon>
    </lineage>
</organism>
<name>A0A7W2A872_9BACL</name>
<comment type="caution">
    <text evidence="6">The sequence shown here is derived from an EMBL/GenBank/DDBJ whole genome shotgun (WGS) entry which is preliminary data.</text>
</comment>
<proteinExistence type="predicted"/>
<dbReference type="GO" id="GO:0003677">
    <property type="term" value="F:DNA binding"/>
    <property type="evidence" value="ECO:0007669"/>
    <property type="project" value="UniProtKB-KW"/>
</dbReference>
<evidence type="ECO:0000313" key="6">
    <source>
        <dbReference type="EMBL" id="MBA4495301.1"/>
    </source>
</evidence>
<dbReference type="SUPFAM" id="SSF46955">
    <property type="entry name" value="Putative DNA-binding domain"/>
    <property type="match status" value="1"/>
</dbReference>
<dbReference type="PROSITE" id="PS50937">
    <property type="entry name" value="HTH_MERR_2"/>
    <property type="match status" value="1"/>
</dbReference>
<protein>
    <submittedName>
        <fullName evidence="6">MerR family transcriptional regulator</fullName>
    </submittedName>
</protein>
<keyword evidence="1" id="KW-0678">Repressor</keyword>
<evidence type="ECO:0000313" key="7">
    <source>
        <dbReference type="Proteomes" id="UP000535491"/>
    </source>
</evidence>
<evidence type="ECO:0000256" key="1">
    <source>
        <dbReference type="ARBA" id="ARBA00022491"/>
    </source>
</evidence>
<sequence length="88" mass="10639">MSRRRSLEVIEQAEFVTISELVRLSGNRYSTLKYYSEEGILPFEQEESRLTRRYHRESALQRLKEIQEYKEEGLSIQEIKTRLLDKQE</sequence>
<keyword evidence="3" id="KW-0238">DNA-binding</keyword>
<dbReference type="InterPro" id="IPR000551">
    <property type="entry name" value="MerR-type_HTH_dom"/>
</dbReference>
<dbReference type="Pfam" id="PF13411">
    <property type="entry name" value="MerR_1"/>
    <property type="match status" value="1"/>
</dbReference>
<accession>A0A7W2A872</accession>
<dbReference type="Gene3D" id="1.10.1660.10">
    <property type="match status" value="1"/>
</dbReference>
<dbReference type="GO" id="GO:0003700">
    <property type="term" value="F:DNA-binding transcription factor activity"/>
    <property type="evidence" value="ECO:0007669"/>
    <property type="project" value="InterPro"/>
</dbReference>
<dbReference type="PANTHER" id="PTHR30204:SF69">
    <property type="entry name" value="MERR-FAMILY TRANSCRIPTIONAL REGULATOR"/>
    <property type="match status" value="1"/>
</dbReference>